<reference evidence="9 10" key="1">
    <citation type="submission" date="2024-06" db="EMBL/GenBank/DDBJ databases">
        <title>A chromosome level genome sequence of Diviner's sage (Salvia divinorum).</title>
        <authorList>
            <person name="Ford S.A."/>
            <person name="Ro D.-K."/>
            <person name="Ness R.W."/>
            <person name="Phillips M.A."/>
        </authorList>
    </citation>
    <scope>NUCLEOTIDE SEQUENCE [LARGE SCALE GENOMIC DNA]</scope>
    <source>
        <strain evidence="9">SAF-2024a</strain>
        <tissue evidence="9">Leaf</tissue>
    </source>
</reference>
<keyword evidence="8" id="KW-0812">Transmembrane</keyword>
<evidence type="ECO:0000256" key="1">
    <source>
        <dbReference type="ARBA" id="ARBA00001971"/>
    </source>
</evidence>
<dbReference type="InterPro" id="IPR001128">
    <property type="entry name" value="Cyt_P450"/>
</dbReference>
<dbReference type="AlphaFoldDB" id="A0ABD1H696"/>
<accession>A0ABD1H696</accession>
<dbReference type="PANTHER" id="PTHR47944:SF4">
    <property type="entry name" value="OS09G0441700 PROTEIN"/>
    <property type="match status" value="1"/>
</dbReference>
<keyword evidence="7" id="KW-0503">Monooxygenase</keyword>
<evidence type="ECO:0000256" key="4">
    <source>
        <dbReference type="ARBA" id="ARBA00022723"/>
    </source>
</evidence>
<protein>
    <submittedName>
        <fullName evidence="9">Trimethyltridecatetraene synthase-like</fullName>
    </submittedName>
</protein>
<dbReference type="Gene3D" id="1.10.630.10">
    <property type="entry name" value="Cytochrome P450"/>
    <property type="match status" value="1"/>
</dbReference>
<name>A0ABD1H696_SALDI</name>
<dbReference type="Proteomes" id="UP001567538">
    <property type="component" value="Unassembled WGS sequence"/>
</dbReference>
<comment type="similarity">
    <text evidence="2">Belongs to the cytochrome P450 family.</text>
</comment>
<evidence type="ECO:0000256" key="5">
    <source>
        <dbReference type="ARBA" id="ARBA00023002"/>
    </source>
</evidence>
<evidence type="ECO:0000256" key="2">
    <source>
        <dbReference type="ARBA" id="ARBA00010617"/>
    </source>
</evidence>
<dbReference type="PANTHER" id="PTHR47944">
    <property type="entry name" value="CYTOCHROME P450 98A9"/>
    <property type="match status" value="1"/>
</dbReference>
<keyword evidence="5" id="KW-0560">Oxidoreductase</keyword>
<evidence type="ECO:0000256" key="8">
    <source>
        <dbReference type="SAM" id="Phobius"/>
    </source>
</evidence>
<dbReference type="GO" id="GO:0004497">
    <property type="term" value="F:monooxygenase activity"/>
    <property type="evidence" value="ECO:0007669"/>
    <property type="project" value="UniProtKB-KW"/>
</dbReference>
<sequence length="206" mass="23156">MENYIIAISLLLILTLITLHILKKIFPQKKLNPPPGPKPWLVIGNLNLIGPLPHRSIHQLSQKYGPVMLLKFGSFPVVVGSSVDAAKIFLKTMDLTFASRPKTSAGKYLTYNYSDIVWSPYGPYWRQARKIFLMELFSARRLESYEYSGQRNGLACEGDFRAFGPTVFAEGQFVDGELERDKQNGFGAAVFGRRRRRGGGVQEDVG</sequence>
<keyword evidence="4" id="KW-0479">Metal-binding</keyword>
<dbReference type="GO" id="GO:0046872">
    <property type="term" value="F:metal ion binding"/>
    <property type="evidence" value="ECO:0007669"/>
    <property type="project" value="UniProtKB-KW"/>
</dbReference>
<dbReference type="Pfam" id="PF00067">
    <property type="entry name" value="p450"/>
    <property type="match status" value="1"/>
</dbReference>
<keyword evidence="8" id="KW-1133">Transmembrane helix</keyword>
<dbReference type="SUPFAM" id="SSF48264">
    <property type="entry name" value="Cytochrome P450"/>
    <property type="match status" value="1"/>
</dbReference>
<evidence type="ECO:0000256" key="7">
    <source>
        <dbReference type="ARBA" id="ARBA00023033"/>
    </source>
</evidence>
<proteinExistence type="inferred from homology"/>
<evidence type="ECO:0000313" key="10">
    <source>
        <dbReference type="Proteomes" id="UP001567538"/>
    </source>
</evidence>
<keyword evidence="3" id="KW-0349">Heme</keyword>
<dbReference type="EMBL" id="JBEAFC010000007">
    <property type="protein sequence ID" value="KAL1551762.1"/>
    <property type="molecule type" value="Genomic_DNA"/>
</dbReference>
<keyword evidence="6" id="KW-0408">Iron</keyword>
<evidence type="ECO:0000313" key="9">
    <source>
        <dbReference type="EMBL" id="KAL1551762.1"/>
    </source>
</evidence>
<evidence type="ECO:0000256" key="3">
    <source>
        <dbReference type="ARBA" id="ARBA00022617"/>
    </source>
</evidence>
<keyword evidence="8" id="KW-0472">Membrane</keyword>
<comment type="cofactor">
    <cofactor evidence="1">
        <name>heme</name>
        <dbReference type="ChEBI" id="CHEBI:30413"/>
    </cofactor>
</comment>
<evidence type="ECO:0000256" key="6">
    <source>
        <dbReference type="ARBA" id="ARBA00023004"/>
    </source>
</evidence>
<gene>
    <name evidence="9" type="ORF">AAHA92_19562</name>
</gene>
<feature type="transmembrane region" description="Helical" evidence="8">
    <location>
        <begin position="6"/>
        <end position="22"/>
    </location>
</feature>
<comment type="caution">
    <text evidence="9">The sequence shown here is derived from an EMBL/GenBank/DDBJ whole genome shotgun (WGS) entry which is preliminary data.</text>
</comment>
<keyword evidence="10" id="KW-1185">Reference proteome</keyword>
<dbReference type="InterPro" id="IPR036396">
    <property type="entry name" value="Cyt_P450_sf"/>
</dbReference>
<organism evidence="9 10">
    <name type="scientific">Salvia divinorum</name>
    <name type="common">Maria pastora</name>
    <name type="synonym">Diviner's sage</name>
    <dbReference type="NCBI Taxonomy" id="28513"/>
    <lineage>
        <taxon>Eukaryota</taxon>
        <taxon>Viridiplantae</taxon>
        <taxon>Streptophyta</taxon>
        <taxon>Embryophyta</taxon>
        <taxon>Tracheophyta</taxon>
        <taxon>Spermatophyta</taxon>
        <taxon>Magnoliopsida</taxon>
        <taxon>eudicotyledons</taxon>
        <taxon>Gunneridae</taxon>
        <taxon>Pentapetalae</taxon>
        <taxon>asterids</taxon>
        <taxon>lamiids</taxon>
        <taxon>Lamiales</taxon>
        <taxon>Lamiaceae</taxon>
        <taxon>Nepetoideae</taxon>
        <taxon>Mentheae</taxon>
        <taxon>Salviinae</taxon>
        <taxon>Salvia</taxon>
        <taxon>Salvia subgen. Calosphace</taxon>
    </lineage>
</organism>